<gene>
    <name evidence="4" type="ORF">Q0590_06350</name>
</gene>
<sequence length="235" mass="26969">MKYKYLIIDDEPLARKLVFSHTSKIEGLELAAECRDAIEASNFLRSKSVDLLFLNIQLPEIDGLKLIGTLKNPPSVIITTAYRDFAPEAFDLDVIDYLLKPIAFERMVKAVNKFFDRKTASTSIAVNTEGQKHFIYIKADRKMHKLYVEDILYIESLDDYVKIHLHNQVLTTRENISQLEQKLASEAFIRIHRSFLVSAKAVTCISQEGVEIRNKWLPFGRAFKHSAMASLQFKS</sequence>
<dbReference type="InterPro" id="IPR001789">
    <property type="entry name" value="Sig_transdc_resp-reg_receiver"/>
</dbReference>
<evidence type="ECO:0000313" key="4">
    <source>
        <dbReference type="EMBL" id="MDO1445863.1"/>
    </source>
</evidence>
<evidence type="ECO:0000259" key="3">
    <source>
        <dbReference type="PROSITE" id="PS50930"/>
    </source>
</evidence>
<dbReference type="SMART" id="SM00850">
    <property type="entry name" value="LytTR"/>
    <property type="match status" value="1"/>
</dbReference>
<dbReference type="PANTHER" id="PTHR37299">
    <property type="entry name" value="TRANSCRIPTIONAL REGULATOR-RELATED"/>
    <property type="match status" value="1"/>
</dbReference>
<dbReference type="SUPFAM" id="SSF52172">
    <property type="entry name" value="CheY-like"/>
    <property type="match status" value="1"/>
</dbReference>
<reference evidence="4" key="1">
    <citation type="submission" date="2023-07" db="EMBL/GenBank/DDBJ databases">
        <title>The genome sequence of Rhodocytophaga aerolata KACC 12507.</title>
        <authorList>
            <person name="Zhang X."/>
        </authorList>
    </citation>
    <scope>NUCLEOTIDE SEQUENCE</scope>
    <source>
        <strain evidence="4">KACC 12507</strain>
    </source>
</reference>
<evidence type="ECO:0000259" key="2">
    <source>
        <dbReference type="PROSITE" id="PS50110"/>
    </source>
</evidence>
<dbReference type="Pfam" id="PF00072">
    <property type="entry name" value="Response_reg"/>
    <property type="match status" value="1"/>
</dbReference>
<dbReference type="EMBL" id="JAUKPO010000002">
    <property type="protein sequence ID" value="MDO1445863.1"/>
    <property type="molecule type" value="Genomic_DNA"/>
</dbReference>
<dbReference type="InterPro" id="IPR007492">
    <property type="entry name" value="LytTR_DNA-bd_dom"/>
</dbReference>
<dbReference type="PROSITE" id="PS50110">
    <property type="entry name" value="RESPONSE_REGULATORY"/>
    <property type="match status" value="1"/>
</dbReference>
<dbReference type="Gene3D" id="3.40.50.2300">
    <property type="match status" value="1"/>
</dbReference>
<dbReference type="Gene3D" id="2.40.50.1020">
    <property type="entry name" value="LytTr DNA-binding domain"/>
    <property type="match status" value="1"/>
</dbReference>
<feature type="domain" description="HTH LytTR-type" evidence="3">
    <location>
        <begin position="135"/>
        <end position="197"/>
    </location>
</feature>
<keyword evidence="5" id="KW-1185">Reference proteome</keyword>
<dbReference type="InterPro" id="IPR011006">
    <property type="entry name" value="CheY-like_superfamily"/>
</dbReference>
<dbReference type="InterPro" id="IPR046947">
    <property type="entry name" value="LytR-like"/>
</dbReference>
<comment type="caution">
    <text evidence="4">The sequence shown here is derived from an EMBL/GenBank/DDBJ whole genome shotgun (WGS) entry which is preliminary data.</text>
</comment>
<dbReference type="RefSeq" id="WP_302036661.1">
    <property type="nucleotide sequence ID" value="NZ_JAUKPO010000002.1"/>
</dbReference>
<dbReference type="SMART" id="SM00448">
    <property type="entry name" value="REC"/>
    <property type="match status" value="1"/>
</dbReference>
<evidence type="ECO:0000313" key="5">
    <source>
        <dbReference type="Proteomes" id="UP001168528"/>
    </source>
</evidence>
<dbReference type="PROSITE" id="PS50930">
    <property type="entry name" value="HTH_LYTTR"/>
    <property type="match status" value="1"/>
</dbReference>
<keyword evidence="4" id="KW-0238">DNA-binding</keyword>
<dbReference type="Proteomes" id="UP001168528">
    <property type="component" value="Unassembled WGS sequence"/>
</dbReference>
<evidence type="ECO:0000256" key="1">
    <source>
        <dbReference type="PROSITE-ProRule" id="PRU00169"/>
    </source>
</evidence>
<dbReference type="Pfam" id="PF04397">
    <property type="entry name" value="LytTR"/>
    <property type="match status" value="1"/>
</dbReference>
<organism evidence="4 5">
    <name type="scientific">Rhodocytophaga aerolata</name>
    <dbReference type="NCBI Taxonomy" id="455078"/>
    <lineage>
        <taxon>Bacteria</taxon>
        <taxon>Pseudomonadati</taxon>
        <taxon>Bacteroidota</taxon>
        <taxon>Cytophagia</taxon>
        <taxon>Cytophagales</taxon>
        <taxon>Rhodocytophagaceae</taxon>
        <taxon>Rhodocytophaga</taxon>
    </lineage>
</organism>
<accession>A0ABT8R1A2</accession>
<name>A0ABT8R1A2_9BACT</name>
<dbReference type="GO" id="GO:0003677">
    <property type="term" value="F:DNA binding"/>
    <property type="evidence" value="ECO:0007669"/>
    <property type="project" value="UniProtKB-KW"/>
</dbReference>
<comment type="caution">
    <text evidence="1">Lacks conserved residue(s) required for the propagation of feature annotation.</text>
</comment>
<proteinExistence type="predicted"/>
<feature type="domain" description="Response regulatory" evidence="2">
    <location>
        <begin position="4"/>
        <end position="115"/>
    </location>
</feature>
<dbReference type="PANTHER" id="PTHR37299:SF1">
    <property type="entry name" value="STAGE 0 SPORULATION PROTEIN A HOMOLOG"/>
    <property type="match status" value="1"/>
</dbReference>
<protein>
    <submittedName>
        <fullName evidence="4">LytTR family DNA-binding domain-containing protein</fullName>
    </submittedName>
</protein>